<name>A0A1I4UDP7_9HYPH</name>
<keyword evidence="2" id="KW-1185">Reference proteome</keyword>
<dbReference type="STRING" id="582667.SAMN05192568_10689"/>
<evidence type="ECO:0000313" key="1">
    <source>
        <dbReference type="EMBL" id="SFM86971.1"/>
    </source>
</evidence>
<dbReference type="EMBL" id="FOTK01000068">
    <property type="protein sequence ID" value="SFM86971.1"/>
    <property type="molecule type" value="Genomic_DNA"/>
</dbReference>
<gene>
    <name evidence="1" type="ORF">SAMN05192568_10689</name>
</gene>
<protein>
    <submittedName>
        <fullName evidence="1">Uncharacterized protein</fullName>
    </submittedName>
</protein>
<reference evidence="2" key="1">
    <citation type="submission" date="2016-10" db="EMBL/GenBank/DDBJ databases">
        <authorList>
            <person name="Varghese N."/>
            <person name="Submissions S."/>
        </authorList>
    </citation>
    <scope>NUCLEOTIDE SEQUENCE [LARGE SCALE GENOMIC DNA]</scope>
    <source>
        <strain evidence="2">BL36</strain>
    </source>
</reference>
<evidence type="ECO:0000313" key="2">
    <source>
        <dbReference type="Proteomes" id="UP000199048"/>
    </source>
</evidence>
<dbReference type="Proteomes" id="UP000199048">
    <property type="component" value="Unassembled WGS sequence"/>
</dbReference>
<organism evidence="1 2">
    <name type="scientific">Methylobacterium pseudosasicola</name>
    <dbReference type="NCBI Taxonomy" id="582667"/>
    <lineage>
        <taxon>Bacteria</taxon>
        <taxon>Pseudomonadati</taxon>
        <taxon>Pseudomonadota</taxon>
        <taxon>Alphaproteobacteria</taxon>
        <taxon>Hyphomicrobiales</taxon>
        <taxon>Methylobacteriaceae</taxon>
        <taxon>Methylobacterium</taxon>
    </lineage>
</organism>
<dbReference type="RefSeq" id="WP_167367879.1">
    <property type="nucleotide sequence ID" value="NZ_FOTK01000068.1"/>
</dbReference>
<accession>A0A1I4UDP7</accession>
<proteinExistence type="predicted"/>
<dbReference type="AlphaFoldDB" id="A0A1I4UDP7"/>
<sequence>MFDLGQTAIQFANVRLTDRLLAGLGERIDRLEGGTSERLVADEVYQLSA</sequence>